<keyword evidence="10" id="KW-0812">Transmembrane</keyword>
<evidence type="ECO:0000313" key="12">
    <source>
        <dbReference type="EMBL" id="MCR2806301.1"/>
    </source>
</evidence>
<dbReference type="EC" id="2.7.13.3" evidence="3"/>
<feature type="transmembrane region" description="Helical" evidence="10">
    <location>
        <begin position="292"/>
        <end position="312"/>
    </location>
</feature>
<dbReference type="SMART" id="SM00304">
    <property type="entry name" value="HAMP"/>
    <property type="match status" value="1"/>
</dbReference>
<evidence type="ECO:0000259" key="11">
    <source>
        <dbReference type="PROSITE" id="PS50885"/>
    </source>
</evidence>
<keyword evidence="4" id="KW-1003">Cell membrane</keyword>
<dbReference type="GO" id="GO:0005886">
    <property type="term" value="C:plasma membrane"/>
    <property type="evidence" value="ECO:0007669"/>
    <property type="project" value="UniProtKB-SubCell"/>
</dbReference>
<dbReference type="RefSeq" id="WP_257449605.1">
    <property type="nucleotide sequence ID" value="NZ_JANIPJ010000016.1"/>
</dbReference>
<keyword evidence="8" id="KW-0902">Two-component regulatory system</keyword>
<proteinExistence type="predicted"/>
<dbReference type="Pfam" id="PF06580">
    <property type="entry name" value="His_kinase"/>
    <property type="match status" value="1"/>
</dbReference>
<dbReference type="PANTHER" id="PTHR34220:SF7">
    <property type="entry name" value="SENSOR HISTIDINE KINASE YPDA"/>
    <property type="match status" value="1"/>
</dbReference>
<accession>A0A9X2SAH6</accession>
<evidence type="ECO:0000256" key="5">
    <source>
        <dbReference type="ARBA" id="ARBA00022553"/>
    </source>
</evidence>
<evidence type="ECO:0000256" key="1">
    <source>
        <dbReference type="ARBA" id="ARBA00000085"/>
    </source>
</evidence>
<dbReference type="InterPro" id="IPR004358">
    <property type="entry name" value="Sig_transdc_His_kin-like_C"/>
</dbReference>
<feature type="transmembrane region" description="Helical" evidence="10">
    <location>
        <begin position="29"/>
        <end position="48"/>
    </location>
</feature>
<organism evidence="12 13">
    <name type="scientific">Paenibacillus soyae</name>
    <dbReference type="NCBI Taxonomy" id="2969249"/>
    <lineage>
        <taxon>Bacteria</taxon>
        <taxon>Bacillati</taxon>
        <taxon>Bacillota</taxon>
        <taxon>Bacilli</taxon>
        <taxon>Bacillales</taxon>
        <taxon>Paenibacillaceae</taxon>
        <taxon>Paenibacillus</taxon>
    </lineage>
</organism>
<dbReference type="InterPro" id="IPR010559">
    <property type="entry name" value="Sig_transdc_His_kin_internal"/>
</dbReference>
<evidence type="ECO:0000256" key="4">
    <source>
        <dbReference type="ARBA" id="ARBA00022475"/>
    </source>
</evidence>
<dbReference type="Gene3D" id="6.10.340.10">
    <property type="match status" value="1"/>
</dbReference>
<evidence type="ECO:0000256" key="2">
    <source>
        <dbReference type="ARBA" id="ARBA00004651"/>
    </source>
</evidence>
<gene>
    <name evidence="12" type="ORF">NQZ67_20685</name>
</gene>
<evidence type="ECO:0000256" key="10">
    <source>
        <dbReference type="SAM" id="Phobius"/>
    </source>
</evidence>
<dbReference type="PRINTS" id="PR00344">
    <property type="entry name" value="BCTRLSENSOR"/>
</dbReference>
<dbReference type="Gene3D" id="3.30.565.10">
    <property type="entry name" value="Histidine kinase-like ATPase, C-terminal domain"/>
    <property type="match status" value="1"/>
</dbReference>
<dbReference type="SUPFAM" id="SSF55874">
    <property type="entry name" value="ATPase domain of HSP90 chaperone/DNA topoisomerase II/histidine kinase"/>
    <property type="match status" value="1"/>
</dbReference>
<dbReference type="SUPFAM" id="SSF158472">
    <property type="entry name" value="HAMP domain-like"/>
    <property type="match status" value="1"/>
</dbReference>
<feature type="domain" description="HAMP" evidence="11">
    <location>
        <begin position="314"/>
        <end position="366"/>
    </location>
</feature>
<evidence type="ECO:0000256" key="7">
    <source>
        <dbReference type="ARBA" id="ARBA00022777"/>
    </source>
</evidence>
<dbReference type="PANTHER" id="PTHR34220">
    <property type="entry name" value="SENSOR HISTIDINE KINASE YPDA"/>
    <property type="match status" value="1"/>
</dbReference>
<dbReference type="EMBL" id="JANIPJ010000016">
    <property type="protein sequence ID" value="MCR2806301.1"/>
    <property type="molecule type" value="Genomic_DNA"/>
</dbReference>
<keyword evidence="13" id="KW-1185">Reference proteome</keyword>
<reference evidence="12" key="1">
    <citation type="submission" date="2022-08" db="EMBL/GenBank/DDBJ databases">
        <title>The genomic sequence of strain Paenibacillus sp. SCIV0701.</title>
        <authorList>
            <person name="Zhao H."/>
        </authorList>
    </citation>
    <scope>NUCLEOTIDE SEQUENCE</scope>
    <source>
        <strain evidence="12">SCIV0701</strain>
    </source>
</reference>
<dbReference type="Proteomes" id="UP001141950">
    <property type="component" value="Unassembled WGS sequence"/>
</dbReference>
<comment type="catalytic activity">
    <reaction evidence="1">
        <text>ATP + protein L-histidine = ADP + protein N-phospho-L-histidine.</text>
        <dbReference type="EC" id="2.7.13.3"/>
    </reaction>
</comment>
<dbReference type="InterPro" id="IPR050640">
    <property type="entry name" value="Bact_2-comp_sensor_kinase"/>
</dbReference>
<keyword evidence="6" id="KW-0808">Transferase</keyword>
<evidence type="ECO:0000313" key="13">
    <source>
        <dbReference type="Proteomes" id="UP001141950"/>
    </source>
</evidence>
<comment type="subcellular location">
    <subcellularLocation>
        <location evidence="2">Cell membrane</location>
        <topology evidence="2">Multi-pass membrane protein</topology>
    </subcellularLocation>
</comment>
<keyword evidence="7 12" id="KW-0418">Kinase</keyword>
<dbReference type="CDD" id="cd06225">
    <property type="entry name" value="HAMP"/>
    <property type="match status" value="1"/>
</dbReference>
<dbReference type="Pfam" id="PF00672">
    <property type="entry name" value="HAMP"/>
    <property type="match status" value="1"/>
</dbReference>
<keyword evidence="5" id="KW-0597">Phosphoprotein</keyword>
<dbReference type="AlphaFoldDB" id="A0A9X2SAH6"/>
<name>A0A9X2SAH6_9BACL</name>
<dbReference type="PROSITE" id="PS50885">
    <property type="entry name" value="HAMP"/>
    <property type="match status" value="1"/>
</dbReference>
<dbReference type="GO" id="GO:0000155">
    <property type="term" value="F:phosphorelay sensor kinase activity"/>
    <property type="evidence" value="ECO:0007669"/>
    <property type="project" value="InterPro"/>
</dbReference>
<dbReference type="InterPro" id="IPR003594">
    <property type="entry name" value="HATPase_dom"/>
</dbReference>
<keyword evidence="9 10" id="KW-0472">Membrane</keyword>
<dbReference type="InterPro" id="IPR036890">
    <property type="entry name" value="HATPase_C_sf"/>
</dbReference>
<dbReference type="Pfam" id="PF02518">
    <property type="entry name" value="HATPase_c"/>
    <property type="match status" value="1"/>
</dbReference>
<comment type="caution">
    <text evidence="12">The sequence shown here is derived from an EMBL/GenBank/DDBJ whole genome shotgun (WGS) entry which is preliminary data.</text>
</comment>
<protein>
    <recommendedName>
        <fullName evidence="3">histidine kinase</fullName>
        <ecNumber evidence="3">2.7.13.3</ecNumber>
    </recommendedName>
</protein>
<keyword evidence="10" id="KW-1133">Transmembrane helix</keyword>
<evidence type="ECO:0000256" key="9">
    <source>
        <dbReference type="ARBA" id="ARBA00023136"/>
    </source>
</evidence>
<evidence type="ECO:0000256" key="6">
    <source>
        <dbReference type="ARBA" id="ARBA00022679"/>
    </source>
</evidence>
<sequence length="593" mass="67211">MHMPSKGLPSRIRDAFTAYMNNVRTRKKLVFSYLLVVFLPVLVVGILLTNTLREQAVNHAVDQAANNMNKIKRQIEETLQIPEGVSNTIFFDRELMEIVSHAYESESEVFQAYRGYDSFTTYMELYKDIADIRLYVNNETLLENWSIFRTDSATEASEWFRKGLEGRGNIVWEHVPNPTKEQEEHLSLVRQVFKLDMDYIGMLVISVKPGSLYAILEQEPFETLIYTDGGEVVAAKDRTWIGKPIQDYLDLKEEPAKLLVESIEFESSVDRLHMVSIVPEETILKDARKVSLIAYAIVASSLLASCALILIFSSAMSKRISVLSQDMRKVARGDLKHYSLIQGQDEIGQLSRHFNHMVENIDDLMSQVRKADESRHELELKQREIRFKMLANQVDPHFLFNALETVRMKAHCNGEAEIADIVKSLGTLLRNNLEAGQGDVSFESELELTRMYLGIQHFRFGAKLAYRLPDPAEVQGIKVLPLLLQPIVENAIVHGIERKLGPGLVDVCIVMEPEKMLVAVKDDGVGIEAGKLRELVASLDDPEDDSGKRIGLRNVHQRMKLHYGPEYGLLITSRPGHGTTVILTFPKGEHSHV</sequence>
<evidence type="ECO:0000256" key="3">
    <source>
        <dbReference type="ARBA" id="ARBA00012438"/>
    </source>
</evidence>
<dbReference type="InterPro" id="IPR003660">
    <property type="entry name" value="HAMP_dom"/>
</dbReference>
<evidence type="ECO:0000256" key="8">
    <source>
        <dbReference type="ARBA" id="ARBA00023012"/>
    </source>
</evidence>